<evidence type="ECO:0000256" key="1">
    <source>
        <dbReference type="SAM" id="MobiDB-lite"/>
    </source>
</evidence>
<comment type="caution">
    <text evidence="2">The sequence shown here is derived from an EMBL/GenBank/DDBJ whole genome shotgun (WGS) entry which is preliminary data.</text>
</comment>
<accession>A0ABV1M3J7</accession>
<sequence>MIRIDPVHASGAVSEQLPHPPLPRPLSQSPAEAGSDFHASLLAQHALLLDPDGEPARDATPEQLQAQLERLLLLLQERIDDLKERALLAGGRPAHGLFSELEQVAAVLARLVQLWPWLLPVLPQQLAAARARLQPLFVICHFLLRALQHSAEAAAWQQLADSLATSEQRLLAAAAGDR</sequence>
<keyword evidence="3" id="KW-1185">Reference proteome</keyword>
<protein>
    <submittedName>
        <fullName evidence="2">Uncharacterized protein</fullName>
    </submittedName>
</protein>
<proteinExistence type="predicted"/>
<evidence type="ECO:0000313" key="2">
    <source>
        <dbReference type="EMBL" id="MEQ6290235.1"/>
    </source>
</evidence>
<evidence type="ECO:0000313" key="3">
    <source>
        <dbReference type="Proteomes" id="UP001433638"/>
    </source>
</evidence>
<dbReference type="RefSeq" id="WP_349585548.1">
    <property type="nucleotide sequence ID" value="NZ_JBEFLD010000003.1"/>
</dbReference>
<dbReference type="EMBL" id="JBEFLD010000003">
    <property type="protein sequence ID" value="MEQ6290235.1"/>
    <property type="molecule type" value="Genomic_DNA"/>
</dbReference>
<feature type="region of interest" description="Disordered" evidence="1">
    <location>
        <begin position="1"/>
        <end position="33"/>
    </location>
</feature>
<gene>
    <name evidence="2" type="ORF">ABNW52_06355</name>
</gene>
<reference evidence="2" key="1">
    <citation type="submission" date="2024-06" db="EMBL/GenBank/DDBJ databases">
        <title>Genome sequence of Vogesella sp. MAHUQ-64.</title>
        <authorList>
            <person name="Huq M.A."/>
        </authorList>
    </citation>
    <scope>NUCLEOTIDE SEQUENCE</scope>
    <source>
        <strain evidence="2">MAHUQ-64</strain>
    </source>
</reference>
<name>A0ABV1M3J7_9NEIS</name>
<organism evidence="2 3">
    <name type="scientific">Vogesella oryzagri</name>
    <dbReference type="NCBI Taxonomy" id="3160864"/>
    <lineage>
        <taxon>Bacteria</taxon>
        <taxon>Pseudomonadati</taxon>
        <taxon>Pseudomonadota</taxon>
        <taxon>Betaproteobacteria</taxon>
        <taxon>Neisseriales</taxon>
        <taxon>Chromobacteriaceae</taxon>
        <taxon>Vogesella</taxon>
    </lineage>
</organism>
<dbReference type="Proteomes" id="UP001433638">
    <property type="component" value="Unassembled WGS sequence"/>
</dbReference>